<dbReference type="InterPro" id="IPR050490">
    <property type="entry name" value="Bact_solute-bd_prot1"/>
</dbReference>
<dbReference type="InterPro" id="IPR006059">
    <property type="entry name" value="SBP"/>
</dbReference>
<name>A0A919SV83_9ACTN</name>
<gene>
    <name evidence="1" type="primary">cebE_2</name>
    <name evidence="1" type="ORF">Aco04nite_63150</name>
</gene>
<dbReference type="InterPro" id="IPR006311">
    <property type="entry name" value="TAT_signal"/>
</dbReference>
<organism evidence="1 2">
    <name type="scientific">Winogradskya consettensis</name>
    <dbReference type="NCBI Taxonomy" id="113560"/>
    <lineage>
        <taxon>Bacteria</taxon>
        <taxon>Bacillati</taxon>
        <taxon>Actinomycetota</taxon>
        <taxon>Actinomycetes</taxon>
        <taxon>Micromonosporales</taxon>
        <taxon>Micromonosporaceae</taxon>
        <taxon>Winogradskya</taxon>
    </lineage>
</organism>
<dbReference type="Pfam" id="PF13416">
    <property type="entry name" value="SBP_bac_8"/>
    <property type="match status" value="1"/>
</dbReference>
<proteinExistence type="predicted"/>
<reference evidence="1" key="1">
    <citation type="submission" date="2021-03" db="EMBL/GenBank/DDBJ databases">
        <title>Whole genome shotgun sequence of Actinoplanes consettensis NBRC 14913.</title>
        <authorList>
            <person name="Komaki H."/>
            <person name="Tamura T."/>
        </authorList>
    </citation>
    <scope>NUCLEOTIDE SEQUENCE</scope>
    <source>
        <strain evidence="1">NBRC 14913</strain>
    </source>
</reference>
<dbReference type="SUPFAM" id="SSF53850">
    <property type="entry name" value="Periplasmic binding protein-like II"/>
    <property type="match status" value="1"/>
</dbReference>
<dbReference type="PANTHER" id="PTHR43649:SF32">
    <property type="entry name" value="SUGAR BINDING SECRETED PROTEIN"/>
    <property type="match status" value="1"/>
</dbReference>
<comment type="caution">
    <text evidence="1">The sequence shown here is derived from an EMBL/GenBank/DDBJ whole genome shotgun (WGS) entry which is preliminary data.</text>
</comment>
<dbReference type="Gene3D" id="3.40.190.10">
    <property type="entry name" value="Periplasmic binding protein-like II"/>
    <property type="match status" value="1"/>
</dbReference>
<dbReference type="PROSITE" id="PS51257">
    <property type="entry name" value="PROKAR_LIPOPROTEIN"/>
    <property type="match status" value="1"/>
</dbReference>
<dbReference type="RefSeq" id="WP_213000845.1">
    <property type="nucleotide sequence ID" value="NZ_BAAATW010000017.1"/>
</dbReference>
<sequence>MVSRRALLRAGAVVPLAGLGAACSGEPAESKAFSALWCWPGGLSEKVVADAVTTYASRTDLSPRIFDGDYLSQMWPPLEKGSGVPAIAGIKGEDIASLLPRADRFVDLNSLGAQDLADTYLGWKMQQGSTIDGQQIGLPIDIGPTAMFYRSDIFGRAGLPTEPDAVTALMPTWDKYLDAGEKLHKALPDVHWLRNGAEIFSTAIGQARQRFVDESNHFVGDQQHVRDAWQIAVELIERGLSAGISPDEHDKWAAALTAGKLATETGAAWHSADIEEDAPAQIGLWRVAAGPAAGANTGGSFLAIPAAGADHELSFEIIKWLLSVDNQARNFTDAALFPAAPAAYTMPALTEPDPYFGGQVTVGVFGASAEKLQRAYEAPSDAGIEKLYLKELDAVEKGSRTGDQGWAAAVTAARTYAASQGVN</sequence>
<protein>
    <submittedName>
        <fullName evidence="1">ABC transporter substrate-binding protein</fullName>
    </submittedName>
</protein>
<dbReference type="PROSITE" id="PS51318">
    <property type="entry name" value="TAT"/>
    <property type="match status" value="1"/>
</dbReference>
<dbReference type="PANTHER" id="PTHR43649">
    <property type="entry name" value="ARABINOSE-BINDING PROTEIN-RELATED"/>
    <property type="match status" value="1"/>
</dbReference>
<evidence type="ECO:0000313" key="1">
    <source>
        <dbReference type="EMBL" id="GIM78980.1"/>
    </source>
</evidence>
<dbReference type="EMBL" id="BOQP01000036">
    <property type="protein sequence ID" value="GIM78980.1"/>
    <property type="molecule type" value="Genomic_DNA"/>
</dbReference>
<evidence type="ECO:0000313" key="2">
    <source>
        <dbReference type="Proteomes" id="UP000680865"/>
    </source>
</evidence>
<dbReference type="AlphaFoldDB" id="A0A919SV83"/>
<accession>A0A919SV83</accession>
<keyword evidence="2" id="KW-1185">Reference proteome</keyword>
<dbReference type="Proteomes" id="UP000680865">
    <property type="component" value="Unassembled WGS sequence"/>
</dbReference>